<dbReference type="EMBL" id="RCCI01000005">
    <property type="protein sequence ID" value="RLJ64617.1"/>
    <property type="molecule type" value="Genomic_DNA"/>
</dbReference>
<dbReference type="OrthoDB" id="3176965at2"/>
<evidence type="ECO:0008006" key="3">
    <source>
        <dbReference type="Google" id="ProtNLM"/>
    </source>
</evidence>
<proteinExistence type="predicted"/>
<dbReference type="Proteomes" id="UP000268908">
    <property type="component" value="Unassembled WGS sequence"/>
</dbReference>
<sequence>MTDSSTPPPATTRFGWQQNRRCEELRQLYSVPPNATHRVPFQGRNTDIGIVRVPIELPKYRMANGRTASLQAEYLAKNPKVRHDLFSGDAELWDAQEVQHTLLLLVARQQDLQKYFEDTDNRQIDPILLDERGFVVNGNRRLSCWRELYHQDPDKYGHYRHIDVAMLPHCDEREIDRIEAMLQIQKDIKADYSWDAQANMLLDKQKRDGFSNKELADLYGMKESDVQQLFDMRSYADEYLRSRAKADMWSSVSGDELAFRRIVTSRQKISGVGSQELFKHAAFALLDNPGEVGDSLHDAINYMQQYLDSIVEKLGDEFPVAAGDIPESLGDLFGGGQPSGEEDKIPLAKEIQKPENSDKARRIIVEEIESQRQLKKDSKNAGYLLDCCTKAHAQLAAAVKEGLRPESKRAGVARQLDAITGQVGRIRAYLDEHAKD</sequence>
<keyword evidence="2" id="KW-1185">Reference proteome</keyword>
<evidence type="ECO:0000313" key="1">
    <source>
        <dbReference type="EMBL" id="RLJ64617.1"/>
    </source>
</evidence>
<organism evidence="1 2">
    <name type="scientific">Sulfurisoma sediminicola</name>
    <dbReference type="NCBI Taxonomy" id="1381557"/>
    <lineage>
        <taxon>Bacteria</taxon>
        <taxon>Pseudomonadati</taxon>
        <taxon>Pseudomonadota</taxon>
        <taxon>Betaproteobacteria</taxon>
        <taxon>Nitrosomonadales</taxon>
        <taxon>Sterolibacteriaceae</taxon>
        <taxon>Sulfurisoma</taxon>
    </lineage>
</organism>
<reference evidence="1 2" key="1">
    <citation type="submission" date="2018-10" db="EMBL/GenBank/DDBJ databases">
        <title>Genomic Encyclopedia of Type Strains, Phase IV (KMG-IV): sequencing the most valuable type-strain genomes for metagenomic binning, comparative biology and taxonomic classification.</title>
        <authorList>
            <person name="Goeker M."/>
        </authorList>
    </citation>
    <scope>NUCLEOTIDE SEQUENCE [LARGE SCALE GENOMIC DNA]</scope>
    <source>
        <strain evidence="1 2">DSM 26916</strain>
    </source>
</reference>
<gene>
    <name evidence="1" type="ORF">DFR35_1258</name>
</gene>
<accession>A0A497XEL5</accession>
<name>A0A497XEL5_9PROT</name>
<evidence type="ECO:0000313" key="2">
    <source>
        <dbReference type="Proteomes" id="UP000268908"/>
    </source>
</evidence>
<comment type="caution">
    <text evidence="1">The sequence shown here is derived from an EMBL/GenBank/DDBJ whole genome shotgun (WGS) entry which is preliminary data.</text>
</comment>
<dbReference type="RefSeq" id="WP_121240796.1">
    <property type="nucleotide sequence ID" value="NZ_BHVV01000006.1"/>
</dbReference>
<dbReference type="AlphaFoldDB" id="A0A497XEL5"/>
<protein>
    <recommendedName>
        <fullName evidence="3">ParB-like nuclease family protein</fullName>
    </recommendedName>
</protein>